<comment type="cofactor">
    <cofactor evidence="1">
        <name>Mg(2+)</name>
        <dbReference type="ChEBI" id="CHEBI:18420"/>
    </cofactor>
</comment>
<dbReference type="UniPathway" id="UPA00378"/>
<keyword evidence="6" id="KW-0808">Transferase</keyword>
<dbReference type="GO" id="GO:0045547">
    <property type="term" value="F:ditrans,polycis-polyprenyl diphosphate synthase [(2E,6E)-farnesyl diphosphate specific] activity"/>
    <property type="evidence" value="ECO:0007669"/>
    <property type="project" value="UniProtKB-EC"/>
</dbReference>
<dbReference type="AlphaFoldDB" id="A0A8H3EKY2"/>
<evidence type="ECO:0000256" key="1">
    <source>
        <dbReference type="ARBA" id="ARBA00001946"/>
    </source>
</evidence>
<proteinExistence type="inferred from homology"/>
<keyword evidence="11 13" id="KW-0472">Membrane</keyword>
<accession>A0A8H3EKY2</accession>
<evidence type="ECO:0000256" key="2">
    <source>
        <dbReference type="ARBA" id="ARBA00004586"/>
    </source>
</evidence>
<dbReference type="OrthoDB" id="19639at2759"/>
<feature type="transmembrane region" description="Helical" evidence="13">
    <location>
        <begin position="54"/>
        <end position="74"/>
    </location>
</feature>
<evidence type="ECO:0000256" key="3">
    <source>
        <dbReference type="ARBA" id="ARBA00004922"/>
    </source>
</evidence>
<protein>
    <recommendedName>
        <fullName evidence="5">ditrans,polycis-polyprenyl diphosphate synthase [(2E,6E)-farnesyldiphosphate specific]</fullName>
        <ecNumber evidence="5">2.5.1.87</ecNumber>
    </recommendedName>
</protein>
<comment type="subcellular location">
    <subcellularLocation>
        <location evidence="2">Endoplasmic reticulum membrane</location>
    </subcellularLocation>
</comment>
<keyword evidence="15" id="KW-1185">Reference proteome</keyword>
<organism evidence="14 15">
    <name type="scientific">Gomphillus americanus</name>
    <dbReference type="NCBI Taxonomy" id="1940652"/>
    <lineage>
        <taxon>Eukaryota</taxon>
        <taxon>Fungi</taxon>
        <taxon>Dikarya</taxon>
        <taxon>Ascomycota</taxon>
        <taxon>Pezizomycotina</taxon>
        <taxon>Lecanoromycetes</taxon>
        <taxon>OSLEUM clade</taxon>
        <taxon>Ostropomycetidae</taxon>
        <taxon>Ostropales</taxon>
        <taxon>Graphidaceae</taxon>
        <taxon>Gomphilloideae</taxon>
        <taxon>Gomphillus</taxon>
    </lineage>
</organism>
<comment type="caution">
    <text evidence="14">The sequence shown here is derived from an EMBL/GenBank/DDBJ whole genome shotgun (WGS) entry which is preliminary data.</text>
</comment>
<evidence type="ECO:0000256" key="8">
    <source>
        <dbReference type="ARBA" id="ARBA00022824"/>
    </source>
</evidence>
<keyword evidence="10 13" id="KW-1133">Transmembrane helix</keyword>
<evidence type="ECO:0000256" key="4">
    <source>
        <dbReference type="ARBA" id="ARBA00005432"/>
    </source>
</evidence>
<dbReference type="EMBL" id="CAJPDQ010000003">
    <property type="protein sequence ID" value="CAF9907455.1"/>
    <property type="molecule type" value="Genomic_DNA"/>
</dbReference>
<keyword evidence="9" id="KW-0460">Magnesium</keyword>
<dbReference type="GO" id="GO:0005789">
    <property type="term" value="C:endoplasmic reticulum membrane"/>
    <property type="evidence" value="ECO:0007669"/>
    <property type="project" value="UniProtKB-SubCell"/>
</dbReference>
<dbReference type="PANTHER" id="PTHR21528:SF0">
    <property type="entry name" value="DEHYDRODOLICHYL DIPHOSPHATE SYNTHASE COMPLEX SUBUNIT NUS1"/>
    <property type="match status" value="1"/>
</dbReference>
<dbReference type="Gene3D" id="3.40.1180.10">
    <property type="entry name" value="Decaprenyl diphosphate synthase-like"/>
    <property type="match status" value="1"/>
</dbReference>
<dbReference type="InterPro" id="IPR038887">
    <property type="entry name" value="Nus1/NgBR"/>
</dbReference>
<evidence type="ECO:0000256" key="6">
    <source>
        <dbReference type="ARBA" id="ARBA00022679"/>
    </source>
</evidence>
<dbReference type="SUPFAM" id="SSF64005">
    <property type="entry name" value="Undecaprenyl diphosphate synthase"/>
    <property type="match status" value="1"/>
</dbReference>
<evidence type="ECO:0000256" key="13">
    <source>
        <dbReference type="SAM" id="Phobius"/>
    </source>
</evidence>
<comment type="similarity">
    <text evidence="4">Belongs to the UPP synthase family.</text>
</comment>
<dbReference type="GO" id="GO:1904423">
    <property type="term" value="C:dehydrodolichyl diphosphate synthase complex"/>
    <property type="evidence" value="ECO:0007669"/>
    <property type="project" value="InterPro"/>
</dbReference>
<evidence type="ECO:0000256" key="10">
    <source>
        <dbReference type="ARBA" id="ARBA00022989"/>
    </source>
</evidence>
<evidence type="ECO:0000256" key="7">
    <source>
        <dbReference type="ARBA" id="ARBA00022692"/>
    </source>
</evidence>
<keyword evidence="8" id="KW-0256">Endoplasmic reticulum</keyword>
<evidence type="ECO:0000256" key="5">
    <source>
        <dbReference type="ARBA" id="ARBA00012596"/>
    </source>
</evidence>
<dbReference type="InterPro" id="IPR036424">
    <property type="entry name" value="UPP_synth-like_sf"/>
</dbReference>
<evidence type="ECO:0000313" key="15">
    <source>
        <dbReference type="Proteomes" id="UP000664169"/>
    </source>
</evidence>
<evidence type="ECO:0000256" key="12">
    <source>
        <dbReference type="ARBA" id="ARBA00047353"/>
    </source>
</evidence>
<gene>
    <name evidence="14" type="ORF">GOMPHAMPRED_005111</name>
</gene>
<sequence length="328" mass="37814">MPLEHETEVFRHDLKSPFLTEKEREAVLQPYLPKSRSEQKRTKAIQRKKPVRRFLASTIHFLLFTLIHILYSIYARTRKYYHAVTRRISAILYYHHRTPELIRKDVKGLKRLPKHLSVILELSKQENEMSAMETLLDNVAEISAWCACVGIPMLSVYEKTGMLKNYIPTTHKTVAAKLHSYFGLKRPSLQVRAPHIPSFLNGDISEDGSIVDAQTSNLGHLSLLLLSADDGRNTLVDLTKTLAEMAQHNKLLPEDISSQLIDAEISESVMGEPELLILFAPEIKLDGYPPWQIRLTEIFHEPDNTEVEYLVWLKGLYRFARAEMRFGR</sequence>
<comment type="catalytic activity">
    <reaction evidence="12">
        <text>n isopentenyl diphosphate + (2E,6E)-farnesyl diphosphate = a di-trans,poly-cis-polyprenyl diphosphate + n diphosphate</text>
        <dbReference type="Rhea" id="RHEA:53008"/>
        <dbReference type="Rhea" id="RHEA-COMP:19494"/>
        <dbReference type="ChEBI" id="CHEBI:33019"/>
        <dbReference type="ChEBI" id="CHEBI:128769"/>
        <dbReference type="ChEBI" id="CHEBI:136960"/>
        <dbReference type="ChEBI" id="CHEBI:175763"/>
        <dbReference type="EC" id="2.5.1.87"/>
    </reaction>
</comment>
<evidence type="ECO:0000256" key="11">
    <source>
        <dbReference type="ARBA" id="ARBA00023136"/>
    </source>
</evidence>
<dbReference type="PANTHER" id="PTHR21528">
    <property type="entry name" value="DEHYDRODOLICHYL DIPHOSPHATE SYNTHASE COMPLEX SUBUNIT NUS1"/>
    <property type="match status" value="1"/>
</dbReference>
<name>A0A8H3EKY2_9LECA</name>
<dbReference type="EC" id="2.5.1.87" evidence="5"/>
<comment type="pathway">
    <text evidence="3">Protein modification; protein glycosylation.</text>
</comment>
<evidence type="ECO:0000256" key="9">
    <source>
        <dbReference type="ARBA" id="ARBA00022842"/>
    </source>
</evidence>
<reference evidence="14" key="1">
    <citation type="submission" date="2021-03" db="EMBL/GenBank/DDBJ databases">
        <authorList>
            <person name="Tagirdzhanova G."/>
        </authorList>
    </citation>
    <scope>NUCLEOTIDE SEQUENCE</scope>
</reference>
<evidence type="ECO:0000313" key="14">
    <source>
        <dbReference type="EMBL" id="CAF9907455.1"/>
    </source>
</evidence>
<dbReference type="Proteomes" id="UP000664169">
    <property type="component" value="Unassembled WGS sequence"/>
</dbReference>
<keyword evidence="7 13" id="KW-0812">Transmembrane</keyword>